<dbReference type="InterPro" id="IPR001245">
    <property type="entry name" value="Ser-Thr/Tyr_kinase_cat_dom"/>
</dbReference>
<dbReference type="FunFam" id="3.30.200.20:FF:000043">
    <property type="entry name" value="Wall-associated receptor kinase 2"/>
    <property type="match status" value="1"/>
</dbReference>
<dbReference type="Gene3D" id="1.10.510.10">
    <property type="entry name" value="Transferase(Phosphotransferase) domain 1"/>
    <property type="match status" value="1"/>
</dbReference>
<evidence type="ECO:0000256" key="22">
    <source>
        <dbReference type="SAM" id="SignalP"/>
    </source>
</evidence>
<dbReference type="PANTHER" id="PTHR27005">
    <property type="entry name" value="WALL-ASSOCIATED RECEPTOR KINASE-LIKE 21"/>
    <property type="match status" value="1"/>
</dbReference>
<comment type="function">
    <text evidence="18">Serine/threonine-protein kinase that may function as a signaling receptor of extracellular matrix component. Binding to pectin may have significance in the control of cell expansion, morphogenesis and development.</text>
</comment>
<evidence type="ECO:0000256" key="11">
    <source>
        <dbReference type="ARBA" id="ARBA00022840"/>
    </source>
</evidence>
<dbReference type="Gene3D" id="2.10.25.10">
    <property type="entry name" value="Laminin"/>
    <property type="match status" value="2"/>
</dbReference>
<dbReference type="FunFam" id="2.10.25.10:FF:000038">
    <property type="entry name" value="Fibrillin 2"/>
    <property type="match status" value="1"/>
</dbReference>
<dbReference type="InterPro" id="IPR025287">
    <property type="entry name" value="WAK_GUB"/>
</dbReference>
<dbReference type="GO" id="GO:0007166">
    <property type="term" value="P:cell surface receptor signaling pathway"/>
    <property type="evidence" value="ECO:0007669"/>
    <property type="project" value="InterPro"/>
</dbReference>
<dbReference type="PROSITE" id="PS50026">
    <property type="entry name" value="EGF_3"/>
    <property type="match status" value="1"/>
</dbReference>
<accession>A0AA38U823</accession>
<comment type="subcellular location">
    <subcellularLocation>
        <location evidence="1">Membrane</location>
        <topology evidence="1">Single-pass type I membrane protein</topology>
    </subcellularLocation>
</comment>
<keyword evidence="12 21" id="KW-1133">Transmembrane helix</keyword>
<feature type="chain" id="PRO_5041434183" evidence="22">
    <location>
        <begin position="26"/>
        <end position="716"/>
    </location>
</feature>
<evidence type="ECO:0000256" key="14">
    <source>
        <dbReference type="ARBA" id="ARBA00023157"/>
    </source>
</evidence>
<comment type="caution">
    <text evidence="25">The sequence shown here is derived from an EMBL/GenBank/DDBJ whole genome shotgun (WGS) entry which is preliminary data.</text>
</comment>
<evidence type="ECO:0000256" key="2">
    <source>
        <dbReference type="ARBA" id="ARBA00022527"/>
    </source>
</evidence>
<comment type="caution">
    <text evidence="19">Lacks conserved residue(s) required for the propagation of feature annotation.</text>
</comment>
<evidence type="ECO:0000313" key="26">
    <source>
        <dbReference type="Proteomes" id="UP001172457"/>
    </source>
</evidence>
<dbReference type="Pfam" id="PF13947">
    <property type="entry name" value="GUB_WAK_bind"/>
    <property type="match status" value="1"/>
</dbReference>
<dbReference type="InterPro" id="IPR011009">
    <property type="entry name" value="Kinase-like_dom_sf"/>
</dbReference>
<evidence type="ECO:0000256" key="7">
    <source>
        <dbReference type="ARBA" id="ARBA00022729"/>
    </source>
</evidence>
<evidence type="ECO:0000313" key="25">
    <source>
        <dbReference type="EMBL" id="KAJ9567826.1"/>
    </source>
</evidence>
<keyword evidence="2" id="KW-0723">Serine/threonine-protein kinase</keyword>
<dbReference type="PROSITE" id="PS50011">
    <property type="entry name" value="PROTEIN_KINASE_DOM"/>
    <property type="match status" value="1"/>
</dbReference>
<evidence type="ECO:0000256" key="12">
    <source>
        <dbReference type="ARBA" id="ARBA00022989"/>
    </source>
</evidence>
<dbReference type="PROSITE" id="PS00107">
    <property type="entry name" value="PROTEIN_KINASE_ATP"/>
    <property type="match status" value="1"/>
</dbReference>
<dbReference type="GO" id="GO:0005509">
    <property type="term" value="F:calcium ion binding"/>
    <property type="evidence" value="ECO:0007669"/>
    <property type="project" value="InterPro"/>
</dbReference>
<dbReference type="GO" id="GO:0005524">
    <property type="term" value="F:ATP binding"/>
    <property type="evidence" value="ECO:0007669"/>
    <property type="project" value="UniProtKB-UniRule"/>
</dbReference>
<keyword evidence="11 20" id="KW-0067">ATP-binding</keyword>
<evidence type="ECO:0000256" key="1">
    <source>
        <dbReference type="ARBA" id="ARBA00004479"/>
    </source>
</evidence>
<keyword evidence="6 21" id="KW-0812">Transmembrane</keyword>
<dbReference type="PANTHER" id="PTHR27005:SF407">
    <property type="entry name" value="PROTEIN KINASE DOMAIN-CONTAINING PROTEIN"/>
    <property type="match status" value="1"/>
</dbReference>
<dbReference type="InterPro" id="IPR049883">
    <property type="entry name" value="NOTCH1_EGF-like"/>
</dbReference>
<keyword evidence="13 21" id="KW-0472">Membrane</keyword>
<feature type="signal peptide" evidence="22">
    <location>
        <begin position="1"/>
        <end position="25"/>
    </location>
</feature>
<dbReference type="InterPro" id="IPR000719">
    <property type="entry name" value="Prot_kinase_dom"/>
</dbReference>
<evidence type="ECO:0000259" key="23">
    <source>
        <dbReference type="PROSITE" id="PS50011"/>
    </source>
</evidence>
<dbReference type="Gene3D" id="3.30.200.20">
    <property type="entry name" value="Phosphorylase Kinase, domain 1"/>
    <property type="match status" value="1"/>
</dbReference>
<dbReference type="SUPFAM" id="SSF56112">
    <property type="entry name" value="Protein kinase-like (PK-like)"/>
    <property type="match status" value="1"/>
</dbReference>
<evidence type="ECO:0000256" key="13">
    <source>
        <dbReference type="ARBA" id="ARBA00023136"/>
    </source>
</evidence>
<keyword evidence="9 20" id="KW-0547">Nucleotide-binding</keyword>
<dbReference type="AlphaFoldDB" id="A0AA38U823"/>
<dbReference type="GO" id="GO:0005886">
    <property type="term" value="C:plasma membrane"/>
    <property type="evidence" value="ECO:0007669"/>
    <property type="project" value="TreeGrafter"/>
</dbReference>
<dbReference type="EMBL" id="JARYMX010000001">
    <property type="protein sequence ID" value="KAJ9567826.1"/>
    <property type="molecule type" value="Genomic_DNA"/>
</dbReference>
<evidence type="ECO:0000256" key="10">
    <source>
        <dbReference type="ARBA" id="ARBA00022777"/>
    </source>
</evidence>
<reference evidence="25" key="1">
    <citation type="submission" date="2023-03" db="EMBL/GenBank/DDBJ databases">
        <title>Chromosome-scale reference genome and RAD-based genetic map of yellow starthistle (Centaurea solstitialis) reveal putative structural variation and QTLs associated with invader traits.</title>
        <authorList>
            <person name="Reatini B."/>
            <person name="Cang F.A."/>
            <person name="Jiang Q."/>
            <person name="Mckibben M.T.W."/>
            <person name="Barker M.S."/>
            <person name="Rieseberg L.H."/>
            <person name="Dlugosch K.M."/>
        </authorList>
    </citation>
    <scope>NUCLEOTIDE SEQUENCE</scope>
    <source>
        <strain evidence="25">CAN-66</strain>
        <tissue evidence="25">Leaf</tissue>
    </source>
</reference>
<dbReference type="InterPro" id="IPR045274">
    <property type="entry name" value="WAK-like"/>
</dbReference>
<dbReference type="PROSITE" id="PS00010">
    <property type="entry name" value="ASX_HYDROXYL"/>
    <property type="match status" value="1"/>
</dbReference>
<feature type="binding site" evidence="20">
    <location>
        <position position="440"/>
    </location>
    <ligand>
        <name>ATP</name>
        <dbReference type="ChEBI" id="CHEBI:30616"/>
    </ligand>
</feature>
<evidence type="ECO:0000259" key="24">
    <source>
        <dbReference type="PROSITE" id="PS50026"/>
    </source>
</evidence>
<evidence type="ECO:0000256" key="16">
    <source>
        <dbReference type="ARBA" id="ARBA00047558"/>
    </source>
</evidence>
<dbReference type="InterPro" id="IPR017441">
    <property type="entry name" value="Protein_kinase_ATP_BS"/>
</dbReference>
<keyword evidence="10" id="KW-0418">Kinase</keyword>
<dbReference type="GO" id="GO:0030247">
    <property type="term" value="F:polysaccharide binding"/>
    <property type="evidence" value="ECO:0007669"/>
    <property type="project" value="InterPro"/>
</dbReference>
<name>A0AA38U823_9ASTR</name>
<dbReference type="InterPro" id="IPR000152">
    <property type="entry name" value="EGF-type_Asp/Asn_hydroxyl_site"/>
</dbReference>
<evidence type="ECO:0000256" key="17">
    <source>
        <dbReference type="ARBA" id="ARBA00047951"/>
    </source>
</evidence>
<dbReference type="FunFam" id="2.10.25.10:FF:000628">
    <property type="entry name" value="Wall-associated receptor kinase 2"/>
    <property type="match status" value="1"/>
</dbReference>
<evidence type="ECO:0000256" key="18">
    <source>
        <dbReference type="ARBA" id="ARBA00058961"/>
    </source>
</evidence>
<dbReference type="Pfam" id="PF07645">
    <property type="entry name" value="EGF_CA"/>
    <property type="match status" value="1"/>
</dbReference>
<protein>
    <submittedName>
        <fullName evidence="25">Uncharacterized protein</fullName>
    </submittedName>
</protein>
<dbReference type="InterPro" id="IPR018097">
    <property type="entry name" value="EGF_Ca-bd_CS"/>
</dbReference>
<evidence type="ECO:0000256" key="5">
    <source>
        <dbReference type="ARBA" id="ARBA00022679"/>
    </source>
</evidence>
<keyword evidence="15" id="KW-0325">Glycoprotein</keyword>
<comment type="catalytic activity">
    <reaction evidence="17">
        <text>L-threonyl-[protein] + ATP = O-phospho-L-threonyl-[protein] + ADP + H(+)</text>
        <dbReference type="Rhea" id="RHEA:46608"/>
        <dbReference type="Rhea" id="RHEA-COMP:11060"/>
        <dbReference type="Rhea" id="RHEA-COMP:11605"/>
        <dbReference type="ChEBI" id="CHEBI:15378"/>
        <dbReference type="ChEBI" id="CHEBI:30013"/>
        <dbReference type="ChEBI" id="CHEBI:30616"/>
        <dbReference type="ChEBI" id="CHEBI:61977"/>
        <dbReference type="ChEBI" id="CHEBI:456216"/>
    </reaction>
</comment>
<evidence type="ECO:0000256" key="19">
    <source>
        <dbReference type="PROSITE-ProRule" id="PRU00076"/>
    </source>
</evidence>
<dbReference type="InterPro" id="IPR000742">
    <property type="entry name" value="EGF"/>
</dbReference>
<feature type="domain" description="Protein kinase" evidence="23">
    <location>
        <begin position="411"/>
        <end position="686"/>
    </location>
</feature>
<dbReference type="CDD" id="cd00054">
    <property type="entry name" value="EGF_CA"/>
    <property type="match status" value="1"/>
</dbReference>
<keyword evidence="26" id="KW-1185">Reference proteome</keyword>
<dbReference type="FunFam" id="1.10.510.10:FF:000084">
    <property type="entry name" value="Wall-associated receptor kinase 2"/>
    <property type="match status" value="1"/>
</dbReference>
<comment type="catalytic activity">
    <reaction evidence="16">
        <text>L-seryl-[protein] + ATP = O-phospho-L-seryl-[protein] + ADP + H(+)</text>
        <dbReference type="Rhea" id="RHEA:17989"/>
        <dbReference type="Rhea" id="RHEA-COMP:9863"/>
        <dbReference type="Rhea" id="RHEA-COMP:11604"/>
        <dbReference type="ChEBI" id="CHEBI:15378"/>
        <dbReference type="ChEBI" id="CHEBI:29999"/>
        <dbReference type="ChEBI" id="CHEBI:30616"/>
        <dbReference type="ChEBI" id="CHEBI:83421"/>
        <dbReference type="ChEBI" id="CHEBI:456216"/>
    </reaction>
</comment>
<feature type="domain" description="EGF-like" evidence="24">
    <location>
        <begin position="285"/>
        <end position="328"/>
    </location>
</feature>
<evidence type="ECO:0000256" key="8">
    <source>
        <dbReference type="ARBA" id="ARBA00022737"/>
    </source>
</evidence>
<evidence type="ECO:0000256" key="15">
    <source>
        <dbReference type="ARBA" id="ARBA00023180"/>
    </source>
</evidence>
<dbReference type="Pfam" id="PF07714">
    <property type="entry name" value="PK_Tyr_Ser-Thr"/>
    <property type="match status" value="1"/>
</dbReference>
<gene>
    <name evidence="25" type="ORF">OSB04_003792</name>
</gene>
<keyword evidence="14" id="KW-1015">Disulfide bond</keyword>
<evidence type="ECO:0000256" key="9">
    <source>
        <dbReference type="ARBA" id="ARBA00022741"/>
    </source>
</evidence>
<dbReference type="SUPFAM" id="SSF57196">
    <property type="entry name" value="EGF/Laminin"/>
    <property type="match status" value="1"/>
</dbReference>
<sequence>MKPHSMFRIRFFGLVLLSNLTTNRARPGSECSKTCGNLTIPFPFGIEESCYLDNAFKVTCNTTTGRVQIQDVNVDIVSISLDGHLRVRSSVSQTCYNETDEILSEDLSVRLSRFPISVGRNKITVLGCDTRGNIKIRQDFQAGCLTMPGSCNPTVGSCSSTIGCCQTTVEPAGLTSFRFHVETNGGNVGMKGFNNCSFAFIVEDGRYNFSMTNLYELKKKDLESLEMVLDWTVGNTSCKEARKNVSGYLCNENSECFDASNGSGYRCSCSKGYRGNPYLQNGCQDVNECDDVRQNSCSHLCNNIAGSYTCYCPKGHSGDGRKDGSRCIRNRTNVQKLGLYIGISMGVIFTCLTMLLAYYLLKQRRIVKRKETIFKRNGGAIFEKLLSESGGSTQIVKIFTEKELKKATDNFNAKNIVGQGGFGTVYKGVLMDTTVVAIKKSKMIDPNQIVQFVNEVVLLSQINHPNIVKLVGCCLETHVPLLAYEYIVNETLHHHLHGQGRGSSLTWRMRLKFAVETSQALAYMHSSTKIIHRDIKLSNILLTDDFTVKVSDFGISRLVPKDQMQVSTAVQGTLGYIDPEYFSSGILTEKSDVYSFGVVLVELLTGEKVNSNMVSRRNRSLADHFVLSLNEGQLIEILDDQIKLDGTVEQLDRVAQLVKSCLQHAGKKRPTMQEVKEELTALHEEMDLGLSYATHEIASLCSADSDAPKSSSSKLL</sequence>
<organism evidence="25 26">
    <name type="scientific">Centaurea solstitialis</name>
    <name type="common">yellow star-thistle</name>
    <dbReference type="NCBI Taxonomy" id="347529"/>
    <lineage>
        <taxon>Eukaryota</taxon>
        <taxon>Viridiplantae</taxon>
        <taxon>Streptophyta</taxon>
        <taxon>Embryophyta</taxon>
        <taxon>Tracheophyta</taxon>
        <taxon>Spermatophyta</taxon>
        <taxon>Magnoliopsida</taxon>
        <taxon>eudicotyledons</taxon>
        <taxon>Gunneridae</taxon>
        <taxon>Pentapetalae</taxon>
        <taxon>asterids</taxon>
        <taxon>campanulids</taxon>
        <taxon>Asterales</taxon>
        <taxon>Asteraceae</taxon>
        <taxon>Carduoideae</taxon>
        <taxon>Cardueae</taxon>
        <taxon>Centaureinae</taxon>
        <taxon>Centaurea</taxon>
    </lineage>
</organism>
<evidence type="ECO:0000256" key="3">
    <source>
        <dbReference type="ARBA" id="ARBA00022536"/>
    </source>
</evidence>
<feature type="transmembrane region" description="Helical" evidence="21">
    <location>
        <begin position="337"/>
        <end position="361"/>
    </location>
</feature>
<keyword evidence="8" id="KW-0677">Repeat</keyword>
<dbReference type="InterPro" id="IPR008271">
    <property type="entry name" value="Ser/Thr_kinase_AS"/>
</dbReference>
<evidence type="ECO:0000256" key="20">
    <source>
        <dbReference type="PROSITE-ProRule" id="PRU10141"/>
    </source>
</evidence>
<keyword evidence="7 22" id="KW-0732">Signal</keyword>
<dbReference type="SMART" id="SM00181">
    <property type="entry name" value="EGF"/>
    <property type="match status" value="2"/>
</dbReference>
<keyword evidence="5" id="KW-0808">Transferase</keyword>
<evidence type="ECO:0000256" key="4">
    <source>
        <dbReference type="ARBA" id="ARBA00022553"/>
    </source>
</evidence>
<proteinExistence type="predicted"/>
<evidence type="ECO:0000256" key="21">
    <source>
        <dbReference type="SAM" id="Phobius"/>
    </source>
</evidence>
<keyword evidence="4" id="KW-0597">Phosphoprotein</keyword>
<dbReference type="Proteomes" id="UP001172457">
    <property type="component" value="Chromosome 1"/>
</dbReference>
<dbReference type="SMART" id="SM00179">
    <property type="entry name" value="EGF_CA"/>
    <property type="match status" value="1"/>
</dbReference>
<dbReference type="InterPro" id="IPR001881">
    <property type="entry name" value="EGF-like_Ca-bd_dom"/>
</dbReference>
<dbReference type="PROSITE" id="PS01187">
    <property type="entry name" value="EGF_CA"/>
    <property type="match status" value="1"/>
</dbReference>
<dbReference type="PROSITE" id="PS00108">
    <property type="entry name" value="PROTEIN_KINASE_ST"/>
    <property type="match status" value="1"/>
</dbReference>
<dbReference type="SMART" id="SM00220">
    <property type="entry name" value="S_TKc"/>
    <property type="match status" value="1"/>
</dbReference>
<dbReference type="GO" id="GO:0004674">
    <property type="term" value="F:protein serine/threonine kinase activity"/>
    <property type="evidence" value="ECO:0007669"/>
    <property type="project" value="UniProtKB-KW"/>
</dbReference>
<evidence type="ECO:0000256" key="6">
    <source>
        <dbReference type="ARBA" id="ARBA00022692"/>
    </source>
</evidence>
<keyword evidence="3 19" id="KW-0245">EGF-like domain</keyword>